<evidence type="ECO:0000313" key="5">
    <source>
        <dbReference type="EMBL" id="AKO53802.1"/>
    </source>
</evidence>
<evidence type="ECO:0000256" key="1">
    <source>
        <dbReference type="ARBA" id="ARBA00022448"/>
    </source>
</evidence>
<evidence type="ECO:0000259" key="4">
    <source>
        <dbReference type="PROSITE" id="PS50893"/>
    </source>
</evidence>
<dbReference type="Pfam" id="PF00005">
    <property type="entry name" value="ABC_tran"/>
    <property type="match status" value="1"/>
</dbReference>
<organism evidence="5 6">
    <name type="scientific">Marinobacter psychrophilus</name>
    <dbReference type="NCBI Taxonomy" id="330734"/>
    <lineage>
        <taxon>Bacteria</taxon>
        <taxon>Pseudomonadati</taxon>
        <taxon>Pseudomonadota</taxon>
        <taxon>Gammaproteobacteria</taxon>
        <taxon>Pseudomonadales</taxon>
        <taxon>Marinobacteraceae</taxon>
        <taxon>Marinobacter</taxon>
    </lineage>
</organism>
<evidence type="ECO:0000256" key="3">
    <source>
        <dbReference type="ARBA" id="ARBA00022840"/>
    </source>
</evidence>
<gene>
    <name evidence="5" type="ORF">ABA45_16330</name>
</gene>
<dbReference type="STRING" id="330734.ABA45_16330"/>
<keyword evidence="2" id="KW-0547">Nucleotide-binding</keyword>
<keyword evidence="6" id="KW-1185">Reference proteome</keyword>
<dbReference type="PANTHER" id="PTHR24220:SF611">
    <property type="entry name" value="ATP-BINDING COMPONENT OF ABC TRANSPORTER-RELATED"/>
    <property type="match status" value="1"/>
</dbReference>
<dbReference type="SMART" id="SM00382">
    <property type="entry name" value="AAA"/>
    <property type="match status" value="1"/>
</dbReference>
<dbReference type="Gene3D" id="3.40.50.300">
    <property type="entry name" value="P-loop containing nucleotide triphosphate hydrolases"/>
    <property type="match status" value="1"/>
</dbReference>
<evidence type="ECO:0000256" key="2">
    <source>
        <dbReference type="ARBA" id="ARBA00022741"/>
    </source>
</evidence>
<keyword evidence="1" id="KW-0813">Transport</keyword>
<dbReference type="InterPro" id="IPR017911">
    <property type="entry name" value="MacB-like_ATP-bd"/>
</dbReference>
<sequence length="256" mass="27965">MTKTTATMITPDSDSASAPLILPSLQIRELTFRWQSRQPALTFPDITLDAGNHLFLRGASGSGKSTLLGLLAGLNSADNGEIRLLGKSIGALDPSARDRFRADHIGVIFQQFNLVPYLTALANVILPCQLSPVRRDRISSGTRTSDTRAAIHAKAKTLLTALSIPRELHSRKPTQLSIGQQQRVAAARALMGAPELILADEPTSALDSNNRDRFMQLLLEMAQQNKTSVVFVSHDPALAHHFHHQIELEQPSWLSS</sequence>
<name>A0A0H4IFW1_9GAMM</name>
<dbReference type="GO" id="GO:0005524">
    <property type="term" value="F:ATP binding"/>
    <property type="evidence" value="ECO:0007669"/>
    <property type="project" value="UniProtKB-KW"/>
</dbReference>
<dbReference type="InterPro" id="IPR015854">
    <property type="entry name" value="ABC_transpr_LolD-like"/>
</dbReference>
<dbReference type="KEGG" id="mpq:ABA45_16330"/>
<dbReference type="PROSITE" id="PS50893">
    <property type="entry name" value="ABC_TRANSPORTER_2"/>
    <property type="match status" value="1"/>
</dbReference>
<feature type="domain" description="ABC transporter" evidence="4">
    <location>
        <begin position="25"/>
        <end position="256"/>
    </location>
</feature>
<dbReference type="InterPro" id="IPR027417">
    <property type="entry name" value="P-loop_NTPase"/>
</dbReference>
<accession>A0A0H4IFW1</accession>
<dbReference type="GO" id="GO:0005886">
    <property type="term" value="C:plasma membrane"/>
    <property type="evidence" value="ECO:0007669"/>
    <property type="project" value="TreeGrafter"/>
</dbReference>
<dbReference type="PANTHER" id="PTHR24220">
    <property type="entry name" value="IMPORT ATP-BINDING PROTEIN"/>
    <property type="match status" value="1"/>
</dbReference>
<dbReference type="GO" id="GO:0022857">
    <property type="term" value="F:transmembrane transporter activity"/>
    <property type="evidence" value="ECO:0007669"/>
    <property type="project" value="TreeGrafter"/>
</dbReference>
<dbReference type="AlphaFoldDB" id="A0A0H4IFW1"/>
<dbReference type="RefSeq" id="WP_048387914.1">
    <property type="nucleotide sequence ID" value="NZ_CP011494.1"/>
</dbReference>
<dbReference type="SUPFAM" id="SSF52540">
    <property type="entry name" value="P-loop containing nucleoside triphosphate hydrolases"/>
    <property type="match status" value="1"/>
</dbReference>
<dbReference type="InterPro" id="IPR003439">
    <property type="entry name" value="ABC_transporter-like_ATP-bd"/>
</dbReference>
<dbReference type="Proteomes" id="UP000036406">
    <property type="component" value="Chromosome"/>
</dbReference>
<keyword evidence="3 5" id="KW-0067">ATP-binding</keyword>
<dbReference type="InterPro" id="IPR003593">
    <property type="entry name" value="AAA+_ATPase"/>
</dbReference>
<dbReference type="EMBL" id="CP011494">
    <property type="protein sequence ID" value="AKO53802.1"/>
    <property type="molecule type" value="Genomic_DNA"/>
</dbReference>
<evidence type="ECO:0000313" key="6">
    <source>
        <dbReference type="Proteomes" id="UP000036406"/>
    </source>
</evidence>
<dbReference type="GO" id="GO:0016887">
    <property type="term" value="F:ATP hydrolysis activity"/>
    <property type="evidence" value="ECO:0007669"/>
    <property type="project" value="InterPro"/>
</dbReference>
<protein>
    <submittedName>
        <fullName evidence="5">Methionine ABC transporter ATP-binding protein</fullName>
    </submittedName>
</protein>
<reference evidence="5 6" key="1">
    <citation type="submission" date="2015-05" db="EMBL/GenBank/DDBJ databases">
        <title>Complete genome of Marinobacter psychrophilus strain 20041T isolated from sea-ice of the Canadian Basin.</title>
        <authorList>
            <person name="Song L."/>
            <person name="Ren L."/>
            <person name="Yu Y."/>
            <person name="Wang X."/>
        </authorList>
    </citation>
    <scope>NUCLEOTIDE SEQUENCE [LARGE SCALE GENOMIC DNA]</scope>
    <source>
        <strain evidence="5 6">20041</strain>
    </source>
</reference>
<proteinExistence type="predicted"/>
<dbReference type="CDD" id="cd03255">
    <property type="entry name" value="ABC_MJ0796_LolCDE_FtsE"/>
    <property type="match status" value="1"/>
</dbReference>
<dbReference type="PATRIC" id="fig|330734.3.peg.3436"/>